<dbReference type="InterPro" id="IPR012677">
    <property type="entry name" value="Nucleotide-bd_a/b_plait_sf"/>
</dbReference>
<dbReference type="InterPro" id="IPR035979">
    <property type="entry name" value="RBD_domain_sf"/>
</dbReference>
<evidence type="ECO:0000259" key="5">
    <source>
        <dbReference type="PROSITE" id="PS50102"/>
    </source>
</evidence>
<dbReference type="Proteomes" id="UP000264353">
    <property type="component" value="Chromosome A6"/>
</dbReference>
<keyword evidence="2" id="KW-0539">Nucleus</keyword>
<dbReference type="AlphaFoldDB" id="A0A397YTL6"/>
<dbReference type="Pfam" id="PF00076">
    <property type="entry name" value="RRM_1"/>
    <property type="match status" value="5"/>
</dbReference>
<feature type="domain" description="RRM" evidence="5">
    <location>
        <begin position="134"/>
        <end position="223"/>
    </location>
</feature>
<name>A0A397YTL6_BRACM</name>
<evidence type="ECO:0000256" key="3">
    <source>
        <dbReference type="PROSITE-ProRule" id="PRU00176"/>
    </source>
</evidence>
<feature type="domain" description="RRM" evidence="5">
    <location>
        <begin position="722"/>
        <end position="807"/>
    </location>
</feature>
<dbReference type="PANTHER" id="PTHR13952:SF29">
    <property type="entry name" value="RRM DOMAIN-CONTAINING PROTEIN"/>
    <property type="match status" value="1"/>
</dbReference>
<dbReference type="InterPro" id="IPR000504">
    <property type="entry name" value="RRM_dom"/>
</dbReference>
<evidence type="ECO:0000256" key="1">
    <source>
        <dbReference type="ARBA" id="ARBA00004123"/>
    </source>
</evidence>
<evidence type="ECO:0000256" key="4">
    <source>
        <dbReference type="SAM" id="MobiDB-lite"/>
    </source>
</evidence>
<dbReference type="CDD" id="cd00590">
    <property type="entry name" value="RRM_SF"/>
    <property type="match status" value="5"/>
</dbReference>
<organism evidence="6 7">
    <name type="scientific">Brassica campestris</name>
    <name type="common">Field mustard</name>
    <dbReference type="NCBI Taxonomy" id="3711"/>
    <lineage>
        <taxon>Eukaryota</taxon>
        <taxon>Viridiplantae</taxon>
        <taxon>Streptophyta</taxon>
        <taxon>Embryophyta</taxon>
        <taxon>Tracheophyta</taxon>
        <taxon>Spermatophyta</taxon>
        <taxon>Magnoliopsida</taxon>
        <taxon>eudicotyledons</taxon>
        <taxon>Gunneridae</taxon>
        <taxon>Pentapetalae</taxon>
        <taxon>rosids</taxon>
        <taxon>malvids</taxon>
        <taxon>Brassicales</taxon>
        <taxon>Brassicaceae</taxon>
        <taxon>Brassiceae</taxon>
        <taxon>Brassica</taxon>
    </lineage>
</organism>
<accession>A0A397YTL6</accession>
<dbReference type="SUPFAM" id="SSF54928">
    <property type="entry name" value="RNA-binding domain, RBD"/>
    <property type="match status" value="5"/>
</dbReference>
<feature type="domain" description="RRM" evidence="5">
    <location>
        <begin position="269"/>
        <end position="346"/>
    </location>
</feature>
<comment type="subcellular location">
    <subcellularLocation>
        <location evidence="1">Nucleus</location>
    </subcellularLocation>
</comment>
<gene>
    <name evidence="6" type="ORF">BRARA_F00192</name>
</gene>
<evidence type="ECO:0000313" key="7">
    <source>
        <dbReference type="Proteomes" id="UP000264353"/>
    </source>
</evidence>
<sequence>MLVRTIVIGRTLVLKNPKPIKGRPKRDYCYTNNLAFFSLKSQLSREIRRRCFNFPMASSSIANSLGKRKPEDDLDTEPVLRRHKSEAKETRSESQVELLETKSDESALNSAMETIEGLDEDPDFVEEAAGPPNKKLFLDKLSSETEISDVIDFFKDVGQVVGVRLMLNHKGGRVDKRVGRRVENRLGLGFVEFASSDEAKKALKMKTGEYWSRNKVFLKVAAISLPPKYCVDNNVWYEDYLQREGLLIEEFAAVEGLDETPEEPAIPKKTLFVGRFSPQTKPTDIIDFFKDVGGVSYVRLIGDHTGKHVGYGFVDFASVNDANKALQQKNGEYLHDIKIFLELANNGATYLPPKYCLDYKVWFEESLPVEGLDETPDFAEATVVPKKTLFISHLSHQKTIISDIIDFFKDAGEVVRVRLILDQYGEHAGFGFVEFASSNEANKALQQKKGEYLHNHSIFLDVANNEFAENLPPKHCIDHKVWFNEDLLQSESFMIEEDKTTPPDFAENVLLVANLSPQTTKISHIIKFFKNVGDVVSVRLIVNRECKHVGYGFIEFASPYEAQEALKMVNGAYMDDHKIMLMKGLDQTPDFVEAVATSRSKTLYVANLPREKTEISHIIDFFKDVGEVVHVRLICNLMGNHVGTGFVEFASADEAKKALEKKNGEHFHRRKIFLDVPKKAQGRFKYCIDHKVWYEDYLRQESLLIGADETPDFAEENAVRRKTLFVANLSHHNNELLISNISKIFKDVVQVVRVRLTVDHCGEHVSCGFVEFASAIEAQKALRHWKRRCKLIFHEAEIAATYPFQHK</sequence>
<dbReference type="InterPro" id="IPR051183">
    <property type="entry name" value="U1_U11-U12_snRNP_70-35kDa"/>
</dbReference>
<dbReference type="GO" id="GO:0003723">
    <property type="term" value="F:RNA binding"/>
    <property type="evidence" value="ECO:0007669"/>
    <property type="project" value="UniProtKB-UniRule"/>
</dbReference>
<feature type="domain" description="RRM" evidence="5">
    <location>
        <begin position="508"/>
        <end position="586"/>
    </location>
</feature>
<proteinExistence type="predicted"/>
<feature type="domain" description="RRM" evidence="5">
    <location>
        <begin position="601"/>
        <end position="679"/>
    </location>
</feature>
<dbReference type="EMBL" id="CM010633">
    <property type="protein sequence ID" value="RID56767.1"/>
    <property type="molecule type" value="Genomic_DNA"/>
</dbReference>
<evidence type="ECO:0000313" key="6">
    <source>
        <dbReference type="EMBL" id="RID56767.1"/>
    </source>
</evidence>
<feature type="domain" description="RRM" evidence="5">
    <location>
        <begin position="387"/>
        <end position="465"/>
    </location>
</feature>
<dbReference type="GO" id="GO:0005634">
    <property type="term" value="C:nucleus"/>
    <property type="evidence" value="ECO:0007669"/>
    <property type="project" value="UniProtKB-SubCell"/>
</dbReference>
<keyword evidence="3" id="KW-0694">RNA-binding</keyword>
<reference evidence="6 7" key="1">
    <citation type="submission" date="2018-06" db="EMBL/GenBank/DDBJ databases">
        <title>WGS assembly of Brassica rapa FPsc.</title>
        <authorList>
            <person name="Bowman J."/>
            <person name="Kohchi T."/>
            <person name="Yamato K."/>
            <person name="Jenkins J."/>
            <person name="Shu S."/>
            <person name="Ishizaki K."/>
            <person name="Yamaoka S."/>
            <person name="Nishihama R."/>
            <person name="Nakamura Y."/>
            <person name="Berger F."/>
            <person name="Adam C."/>
            <person name="Aki S."/>
            <person name="Althoff F."/>
            <person name="Araki T."/>
            <person name="Arteaga-Vazquez M."/>
            <person name="Balasubrmanian S."/>
            <person name="Bauer D."/>
            <person name="Boehm C."/>
            <person name="Briginshaw L."/>
            <person name="Caballero-Perez J."/>
            <person name="Catarino B."/>
            <person name="Chen F."/>
            <person name="Chiyoda S."/>
            <person name="Chovatia M."/>
            <person name="Davies K."/>
            <person name="Delmans M."/>
            <person name="Demura T."/>
            <person name="Dierschke T."/>
            <person name="Dolan L."/>
            <person name="Dorantes-Acosta A."/>
            <person name="Eklund D."/>
            <person name="Florent S."/>
            <person name="Flores-Sandoval E."/>
            <person name="Fujiyama A."/>
            <person name="Fukuzawa H."/>
            <person name="Galik B."/>
            <person name="Grimanelli D."/>
            <person name="Grimwood J."/>
            <person name="Grossniklaus U."/>
            <person name="Hamada T."/>
            <person name="Haseloff J."/>
            <person name="Hetherington A."/>
            <person name="Higo A."/>
            <person name="Hirakawa Y."/>
            <person name="Hundley H."/>
            <person name="Ikeda Y."/>
            <person name="Inoue K."/>
            <person name="Inoue S."/>
            <person name="Ishida S."/>
            <person name="Jia Q."/>
            <person name="Kakita M."/>
            <person name="Kanazawa T."/>
            <person name="Kawai Y."/>
            <person name="Kawashima T."/>
            <person name="Kennedy M."/>
            <person name="Kinose K."/>
            <person name="Kinoshita T."/>
            <person name="Kohara Y."/>
            <person name="Koide E."/>
            <person name="Komatsu K."/>
            <person name="Kopischke S."/>
            <person name="Kubo M."/>
            <person name="Kyozuka J."/>
            <person name="Lagercrantz U."/>
            <person name="Lin S."/>
            <person name="Lindquist E."/>
            <person name="Lipzen A."/>
            <person name="Lu C."/>
            <person name="Luna E."/>
            <person name="Martienssen R."/>
            <person name="Minamino N."/>
            <person name="Mizutani M."/>
            <person name="Mizutani M."/>
            <person name="Mochizuki N."/>
            <person name="Monte I."/>
            <person name="Mosher R."/>
            <person name="Nagasaki H."/>
            <person name="Nakagami H."/>
            <person name="Naramoto S."/>
            <person name="Nishitani K."/>
            <person name="Ohtani M."/>
            <person name="Okamoto T."/>
            <person name="Okumura M."/>
            <person name="Phillips J."/>
            <person name="Pollak B."/>
            <person name="Reinders A."/>
            <person name="Roevekamp M."/>
            <person name="Sano R."/>
            <person name="Sawa S."/>
            <person name="Schmid M."/>
            <person name="Shirakawa M."/>
            <person name="Solano R."/>
            <person name="Spunde A."/>
            <person name="Suetsugu N."/>
            <person name="Sugano S."/>
            <person name="Sugiyama A."/>
            <person name="Sun R."/>
            <person name="Suzuki Y."/>
            <person name="Takenaka M."/>
            <person name="Takezawa D."/>
            <person name="Tomogane H."/>
            <person name="Tsuzuki M."/>
            <person name="Ueda T."/>
            <person name="Umeda M."/>
            <person name="Ward J."/>
            <person name="Watanabe Y."/>
            <person name="Yazaki K."/>
            <person name="Yokoyama R."/>
            <person name="Yoshitake Y."/>
            <person name="Yotsui I."/>
            <person name="Zachgo S."/>
            <person name="Schmutz J."/>
        </authorList>
    </citation>
    <scope>NUCLEOTIDE SEQUENCE [LARGE SCALE GENOMIC DNA]</scope>
    <source>
        <strain evidence="7">cv. B-3</strain>
    </source>
</reference>
<dbReference type="SMART" id="SM00360">
    <property type="entry name" value="RRM"/>
    <property type="match status" value="6"/>
</dbReference>
<dbReference type="PANTHER" id="PTHR13952">
    <property type="entry name" value="U1 SMALL NUCLEAR RIBONUCLEOPROTEIN 70 KD"/>
    <property type="match status" value="1"/>
</dbReference>
<dbReference type="PROSITE" id="PS50102">
    <property type="entry name" value="RRM"/>
    <property type="match status" value="6"/>
</dbReference>
<feature type="compositionally biased region" description="Basic and acidic residues" evidence="4">
    <location>
        <begin position="86"/>
        <end position="95"/>
    </location>
</feature>
<protein>
    <recommendedName>
        <fullName evidence="5">RRM domain-containing protein</fullName>
    </recommendedName>
</protein>
<dbReference type="Gene3D" id="3.30.70.330">
    <property type="match status" value="6"/>
</dbReference>
<feature type="region of interest" description="Disordered" evidence="4">
    <location>
        <begin position="63"/>
        <end position="95"/>
    </location>
</feature>
<evidence type="ECO:0000256" key="2">
    <source>
        <dbReference type="ARBA" id="ARBA00023242"/>
    </source>
</evidence>